<dbReference type="InterPro" id="IPR007692">
    <property type="entry name" value="DNA_helicase_DnaB"/>
</dbReference>
<evidence type="ECO:0000256" key="8">
    <source>
        <dbReference type="ARBA" id="ARBA00023125"/>
    </source>
</evidence>
<dbReference type="InterPro" id="IPR007694">
    <property type="entry name" value="DNA_helicase_DnaB-like_C"/>
</dbReference>
<dbReference type="EC" id="5.6.2.3" evidence="11 12"/>
<keyword evidence="7 12" id="KW-0067">ATP-binding</keyword>
<keyword evidence="8 12" id="KW-0238">DNA-binding</keyword>
<evidence type="ECO:0000259" key="13">
    <source>
        <dbReference type="PROSITE" id="PS51199"/>
    </source>
</evidence>
<dbReference type="GO" id="GO:1990077">
    <property type="term" value="C:primosome complex"/>
    <property type="evidence" value="ECO:0007669"/>
    <property type="project" value="UniProtKB-UniRule"/>
</dbReference>
<comment type="catalytic activity">
    <reaction evidence="10 12">
        <text>ATP + H2O = ADP + phosphate + H(+)</text>
        <dbReference type="Rhea" id="RHEA:13065"/>
        <dbReference type="ChEBI" id="CHEBI:15377"/>
        <dbReference type="ChEBI" id="CHEBI:15378"/>
        <dbReference type="ChEBI" id="CHEBI:30616"/>
        <dbReference type="ChEBI" id="CHEBI:43474"/>
        <dbReference type="ChEBI" id="CHEBI:456216"/>
        <dbReference type="EC" id="5.6.2.3"/>
    </reaction>
</comment>
<dbReference type="InterPro" id="IPR007693">
    <property type="entry name" value="DNA_helicase_DnaB-like_N"/>
</dbReference>
<dbReference type="CDD" id="cd00984">
    <property type="entry name" value="DnaB_C"/>
    <property type="match status" value="1"/>
</dbReference>
<keyword evidence="6 12" id="KW-0347">Helicase</keyword>
<dbReference type="AlphaFoldDB" id="A0A1C3K964"/>
<evidence type="ECO:0000256" key="1">
    <source>
        <dbReference type="ARBA" id="ARBA00008428"/>
    </source>
</evidence>
<gene>
    <name evidence="14" type="primary">dnaB</name>
    <name evidence="14" type="ORF">TREMTM_C_00260</name>
</gene>
<dbReference type="InterPro" id="IPR016136">
    <property type="entry name" value="DNA_helicase_N/primase_C"/>
</dbReference>
<name>A0A1C3K964_TREPR</name>
<dbReference type="GO" id="GO:0005829">
    <property type="term" value="C:cytosol"/>
    <property type="evidence" value="ECO:0007669"/>
    <property type="project" value="TreeGrafter"/>
</dbReference>
<dbReference type="NCBIfam" id="TIGR00665">
    <property type="entry name" value="DnaB"/>
    <property type="match status" value="1"/>
</dbReference>
<dbReference type="EMBL" id="FLRF01000003">
    <property type="protein sequence ID" value="SBT62992.1"/>
    <property type="molecule type" value="Genomic_DNA"/>
</dbReference>
<comment type="function">
    <text evidence="12">The main replicative DNA helicase, it participates in initiation and elongation during chromosome replication. Travels ahead of the DNA replisome, separating dsDNA into templates for DNA synthesis. A processive ATP-dependent 5'-3' DNA helicase it has DNA-dependent ATPase activity.</text>
</comment>
<protein>
    <recommendedName>
        <fullName evidence="11 12">Replicative DNA helicase</fullName>
        <ecNumber evidence="11 12">5.6.2.3</ecNumber>
    </recommendedName>
</protein>
<dbReference type="Gene3D" id="1.10.860.10">
    <property type="entry name" value="DNAb Helicase, Chain A"/>
    <property type="match status" value="1"/>
</dbReference>
<dbReference type="SMART" id="SM00382">
    <property type="entry name" value="AAA"/>
    <property type="match status" value="1"/>
</dbReference>
<sequence>MAGPGGGHTPCARRRRAHRAHTLTARSYPQRQGKGYVLCQGVSSHPVQDESCLVCNAAERIVLGRLLQDAGLVAAVDAVLCEEDFCTARHRLIYRCIGSVAAKHLATDPLLVYDAALSHGGTEGIGVMGYLAELAAGADRAADVRRYAELVRDKAIARRLVSALDGALRDAMNPQGKGVCELLAGAEARLAEVRRAHDLRHHAGTDVRGILQDIVARAGQQQGQSPSRAQRVTGLPTGFDELDDMTLGLQSGELVVIAGRPSMGKTALLMNIVEHVAISEKLQVLVFSMEMTSGQLVTRIVSSAGMIRQRSIWAGGLDGRELSNLAESARVVGEARILIDDRINLSPTDVRTSIVRMSELHGKISLVAIDYIQLMVSANCAGNRYAEVSDISRSLKNISRELSVPVVAISQLNRGLEQRANKRPVMSDLRESGAIEQDADLILFIYRDEVYNPHTKDKGVAEIIVGKHRNGPTGSIRLNYLGEYMKFLTPARPKEDG</sequence>
<dbReference type="GO" id="GO:0016887">
    <property type="term" value="F:ATP hydrolysis activity"/>
    <property type="evidence" value="ECO:0007669"/>
    <property type="project" value="RHEA"/>
</dbReference>
<dbReference type="Gene3D" id="3.40.50.300">
    <property type="entry name" value="P-loop containing nucleotide triphosphate hydrolases"/>
    <property type="match status" value="1"/>
</dbReference>
<keyword evidence="2 12" id="KW-0639">Primosome</keyword>
<keyword evidence="5 12" id="KW-0378">Hydrolase</keyword>
<evidence type="ECO:0000256" key="12">
    <source>
        <dbReference type="RuleBase" id="RU362085"/>
    </source>
</evidence>
<dbReference type="GO" id="GO:0003677">
    <property type="term" value="F:DNA binding"/>
    <property type="evidence" value="ECO:0007669"/>
    <property type="project" value="UniProtKB-UniRule"/>
</dbReference>
<dbReference type="PANTHER" id="PTHR30153:SF2">
    <property type="entry name" value="REPLICATIVE DNA HELICASE"/>
    <property type="match status" value="1"/>
</dbReference>
<accession>A0A1C3K964</accession>
<dbReference type="InterPro" id="IPR027417">
    <property type="entry name" value="P-loop_NTPase"/>
</dbReference>
<dbReference type="GO" id="GO:0043139">
    <property type="term" value="F:5'-3' DNA helicase activity"/>
    <property type="evidence" value="ECO:0007669"/>
    <property type="project" value="UniProtKB-EC"/>
</dbReference>
<organism evidence="14 15">
    <name type="scientific">Tremblaya princeps</name>
    <dbReference type="NCBI Taxonomy" id="189385"/>
    <lineage>
        <taxon>Bacteria</taxon>
        <taxon>Pseudomonadati</taxon>
        <taxon>Pseudomonadota</taxon>
        <taxon>Betaproteobacteria</taxon>
        <taxon>Candidatus Tremblayella</taxon>
    </lineage>
</organism>
<dbReference type="GO" id="GO:0006269">
    <property type="term" value="P:DNA replication, synthesis of primer"/>
    <property type="evidence" value="ECO:0007669"/>
    <property type="project" value="UniProtKB-UniRule"/>
</dbReference>
<feature type="domain" description="SF4 helicase" evidence="13">
    <location>
        <begin position="228"/>
        <end position="494"/>
    </location>
</feature>
<dbReference type="InterPro" id="IPR003593">
    <property type="entry name" value="AAA+_ATPase"/>
</dbReference>
<dbReference type="SUPFAM" id="SSF48024">
    <property type="entry name" value="N-terminal domain of DnaB helicase"/>
    <property type="match status" value="1"/>
</dbReference>
<keyword evidence="3 12" id="KW-0235">DNA replication</keyword>
<evidence type="ECO:0000313" key="15">
    <source>
        <dbReference type="Proteomes" id="UP000092845"/>
    </source>
</evidence>
<evidence type="ECO:0000256" key="4">
    <source>
        <dbReference type="ARBA" id="ARBA00022741"/>
    </source>
</evidence>
<comment type="similarity">
    <text evidence="1 12">Belongs to the helicase family. DnaB subfamily.</text>
</comment>
<evidence type="ECO:0000256" key="5">
    <source>
        <dbReference type="ARBA" id="ARBA00022801"/>
    </source>
</evidence>
<keyword evidence="9" id="KW-0413">Isomerase</keyword>
<proteinExistence type="inferred from homology"/>
<dbReference type="Pfam" id="PF00772">
    <property type="entry name" value="DnaB"/>
    <property type="match status" value="1"/>
</dbReference>
<dbReference type="OrthoDB" id="9773982at2"/>
<evidence type="ECO:0000256" key="11">
    <source>
        <dbReference type="NCBIfam" id="TIGR00665"/>
    </source>
</evidence>
<evidence type="ECO:0000256" key="6">
    <source>
        <dbReference type="ARBA" id="ARBA00022806"/>
    </source>
</evidence>
<evidence type="ECO:0000256" key="3">
    <source>
        <dbReference type="ARBA" id="ARBA00022705"/>
    </source>
</evidence>
<dbReference type="InterPro" id="IPR036185">
    <property type="entry name" value="DNA_heli_DnaB-like_N_sf"/>
</dbReference>
<reference evidence="15" key="1">
    <citation type="submission" date="2016-04" db="EMBL/GenBank/DDBJ databases">
        <authorList>
            <person name="Szabo Gitta"/>
        </authorList>
    </citation>
    <scope>NUCLEOTIDE SEQUENCE [LARGE SCALE GENOMIC DNA]</scope>
</reference>
<dbReference type="GO" id="GO:0005524">
    <property type="term" value="F:ATP binding"/>
    <property type="evidence" value="ECO:0007669"/>
    <property type="project" value="UniProtKB-UniRule"/>
</dbReference>
<dbReference type="SUPFAM" id="SSF52540">
    <property type="entry name" value="P-loop containing nucleoside triphosphate hydrolases"/>
    <property type="match status" value="1"/>
</dbReference>
<evidence type="ECO:0000256" key="9">
    <source>
        <dbReference type="ARBA" id="ARBA00023235"/>
    </source>
</evidence>
<evidence type="ECO:0000256" key="10">
    <source>
        <dbReference type="ARBA" id="ARBA00048954"/>
    </source>
</evidence>
<evidence type="ECO:0000313" key="14">
    <source>
        <dbReference type="EMBL" id="SBT62992.1"/>
    </source>
</evidence>
<evidence type="ECO:0000256" key="2">
    <source>
        <dbReference type="ARBA" id="ARBA00022515"/>
    </source>
</evidence>
<dbReference type="PROSITE" id="PS51199">
    <property type="entry name" value="SF4_HELICASE"/>
    <property type="match status" value="1"/>
</dbReference>
<dbReference type="Pfam" id="PF03796">
    <property type="entry name" value="DnaB_C"/>
    <property type="match status" value="1"/>
</dbReference>
<dbReference type="Proteomes" id="UP000092845">
    <property type="component" value="Unassembled WGS sequence"/>
</dbReference>
<dbReference type="PANTHER" id="PTHR30153">
    <property type="entry name" value="REPLICATIVE DNA HELICASE DNAB"/>
    <property type="match status" value="1"/>
</dbReference>
<evidence type="ECO:0000256" key="7">
    <source>
        <dbReference type="ARBA" id="ARBA00022840"/>
    </source>
</evidence>
<keyword evidence="4 12" id="KW-0547">Nucleotide-binding</keyword>